<name>A0A242M8G7_CABSO</name>
<gene>
    <name evidence="1" type="ORF">PAMC26510_30565</name>
</gene>
<dbReference type="EMBL" id="NBTY01000194">
    <property type="protein sequence ID" value="OTP67555.1"/>
    <property type="molecule type" value="Genomic_DNA"/>
</dbReference>
<comment type="caution">
    <text evidence="1">The sequence shown here is derived from an EMBL/GenBank/DDBJ whole genome shotgun (WGS) entry which is preliminary data.</text>
</comment>
<protein>
    <submittedName>
        <fullName evidence="1">Uncharacterized protein</fullName>
    </submittedName>
</protein>
<dbReference type="AlphaFoldDB" id="A0A242M8G7"/>
<organism evidence="1 2">
    <name type="scientific">Caballeronia sordidicola</name>
    <name type="common">Burkholderia sordidicola</name>
    <dbReference type="NCBI Taxonomy" id="196367"/>
    <lineage>
        <taxon>Bacteria</taxon>
        <taxon>Pseudomonadati</taxon>
        <taxon>Pseudomonadota</taxon>
        <taxon>Betaproteobacteria</taxon>
        <taxon>Burkholderiales</taxon>
        <taxon>Burkholderiaceae</taxon>
        <taxon>Caballeronia</taxon>
    </lineage>
</organism>
<evidence type="ECO:0000313" key="2">
    <source>
        <dbReference type="Proteomes" id="UP000194546"/>
    </source>
</evidence>
<evidence type="ECO:0000313" key="1">
    <source>
        <dbReference type="EMBL" id="OTP67555.1"/>
    </source>
</evidence>
<dbReference type="Proteomes" id="UP000194546">
    <property type="component" value="Unassembled WGS sequence"/>
</dbReference>
<reference evidence="1 2" key="1">
    <citation type="submission" date="2017-03" db="EMBL/GenBank/DDBJ databases">
        <title>Genome analysis of strain PAMC 26510.</title>
        <authorList>
            <person name="Oh H.-M."/>
            <person name="Yang J.-A."/>
        </authorList>
    </citation>
    <scope>NUCLEOTIDE SEQUENCE [LARGE SCALE GENOMIC DNA]</scope>
    <source>
        <strain evidence="1 2">PAMC 26510</strain>
    </source>
</reference>
<proteinExistence type="predicted"/>
<accession>A0A242M8G7</accession>
<sequence>MHAKIRQSALLMQMILGGRELQPVVWKLWRHYVIAMLPVDDGIVFCFG</sequence>